<evidence type="ECO:0000259" key="1">
    <source>
        <dbReference type="Pfam" id="PF03033"/>
    </source>
</evidence>
<dbReference type="OrthoDB" id="9805366at2"/>
<dbReference type="GO" id="GO:0008194">
    <property type="term" value="F:UDP-glycosyltransferase activity"/>
    <property type="evidence" value="ECO:0007669"/>
    <property type="project" value="InterPro"/>
</dbReference>
<dbReference type="InterPro" id="IPR002213">
    <property type="entry name" value="UDP_glucos_trans"/>
</dbReference>
<evidence type="ECO:0000313" key="3">
    <source>
        <dbReference type="Proteomes" id="UP000000692"/>
    </source>
</evidence>
<dbReference type="eggNOG" id="COG1819">
    <property type="taxonomic scope" value="Bacteria"/>
</dbReference>
<dbReference type="GO" id="GO:0005975">
    <property type="term" value="P:carbohydrate metabolic process"/>
    <property type="evidence" value="ECO:0007669"/>
    <property type="project" value="InterPro"/>
</dbReference>
<organism evidence="2 3">
    <name type="scientific">Ketogulonicigenium vulgare (strain WSH-001)</name>
    <dbReference type="NCBI Taxonomy" id="759362"/>
    <lineage>
        <taxon>Bacteria</taxon>
        <taxon>Pseudomonadati</taxon>
        <taxon>Pseudomonadota</taxon>
        <taxon>Alphaproteobacteria</taxon>
        <taxon>Rhodobacterales</taxon>
        <taxon>Roseobacteraceae</taxon>
        <taxon>Ketogulonicigenium</taxon>
    </lineage>
</organism>
<gene>
    <name evidence="2" type="primary">ugt</name>
    <name evidence="2" type="ordered locus">KVU_1313</name>
</gene>
<dbReference type="PANTHER" id="PTHR48050">
    <property type="entry name" value="STEROL 3-BETA-GLUCOSYLTRANSFERASE"/>
    <property type="match status" value="1"/>
</dbReference>
<accession>F9Y827</accession>
<keyword evidence="3" id="KW-1185">Reference proteome</keyword>
<dbReference type="AlphaFoldDB" id="F9Y827"/>
<dbReference type="SUPFAM" id="SSF53756">
    <property type="entry name" value="UDP-Glycosyltransferase/glycogen phosphorylase"/>
    <property type="match status" value="1"/>
</dbReference>
<feature type="domain" description="Glycosyltransferase family 28 N-terminal" evidence="1">
    <location>
        <begin position="3"/>
        <end position="131"/>
    </location>
</feature>
<dbReference type="InterPro" id="IPR050426">
    <property type="entry name" value="Glycosyltransferase_28"/>
</dbReference>
<dbReference type="FunFam" id="3.40.50.2000:FF:000009">
    <property type="entry name" value="Sterol 3-beta-glucosyltransferase UGT80A2"/>
    <property type="match status" value="1"/>
</dbReference>
<dbReference type="SMR" id="F9Y827"/>
<dbReference type="InterPro" id="IPR004276">
    <property type="entry name" value="GlycoTrans_28_N"/>
</dbReference>
<name>F9Y827_KETVW</name>
<dbReference type="GO" id="GO:0016758">
    <property type="term" value="F:hexosyltransferase activity"/>
    <property type="evidence" value="ECO:0007669"/>
    <property type="project" value="InterPro"/>
</dbReference>
<keyword evidence="2" id="KW-0808">Transferase</keyword>
<proteinExistence type="predicted"/>
<sequence length="416" mass="43979">MTIVIMTVGTEGDVRPHIALAQAMVKAGLDVRLAADRGFSAAVAAAGIAFAPLTADFAGMMRRNPQALGRGKSTAAARVVIRETREMARHWPAEAAAAAQGASLLIGSGNISLVAASLAEKYDIPFVQTQLQPLDSSRALPPVWLPPRRLPGAVNLALHRLLRQTAWLLTRGIANDMRRTLQLPPYPVKGPWHNAKATGGKVLFGFSPHVVPRQPEWAPRIAMPGYFVLPPAADFTPPDGLADFLAAGERPVYIGFGSMHTAAAPELAAIIKQAVRLIGRRAVVGSGWAQLGDYLGDDPHIFCVGSISHEWLFPRVAAAVHHCGAGTAAAAVRAGIPTVPVPFVGDQYFWGWQLGQAGVATPALDLRNLNAPALAEAISDALSPQMRDAAAALGEKVRAENGAEAAITQLRAWDLL</sequence>
<reference evidence="2 3" key="1">
    <citation type="journal article" date="2011" name="J. Bacteriol.">
        <title>Complete genome sequence of the industrial strain Ketogulonicigenium vulgare WSH-001.</title>
        <authorList>
            <person name="Liu L."/>
            <person name="Li Y."/>
            <person name="Zhang J."/>
            <person name="Zhou Z."/>
            <person name="Liu J."/>
            <person name="Li X."/>
            <person name="Zhou J."/>
            <person name="Du G."/>
            <person name="Wang L."/>
            <person name="Chen J."/>
        </authorList>
    </citation>
    <scope>NUCLEOTIDE SEQUENCE [LARGE SCALE GENOMIC DNA]</scope>
    <source>
        <strain evidence="2 3">WSH-001</strain>
    </source>
</reference>
<dbReference type="Gene3D" id="3.40.50.2000">
    <property type="entry name" value="Glycogen Phosphorylase B"/>
    <property type="match status" value="2"/>
</dbReference>
<protein>
    <submittedName>
        <fullName evidence="2">Glycosyl transferase, putative</fullName>
    </submittedName>
</protein>
<dbReference type="EMBL" id="CP002018">
    <property type="protein sequence ID" value="AEM41153.1"/>
    <property type="molecule type" value="Genomic_DNA"/>
</dbReference>
<dbReference type="GO" id="GO:0033072">
    <property type="term" value="P:vancomycin biosynthetic process"/>
    <property type="evidence" value="ECO:0007669"/>
    <property type="project" value="UniProtKB-ARBA"/>
</dbReference>
<dbReference type="KEGG" id="kvl:KVU_1313"/>
<dbReference type="CDD" id="cd03784">
    <property type="entry name" value="GT1_Gtf-like"/>
    <property type="match status" value="1"/>
</dbReference>
<dbReference type="HOGENOM" id="CLU_000537_8_0_5"/>
<dbReference type="Pfam" id="PF03033">
    <property type="entry name" value="Glyco_transf_28"/>
    <property type="match status" value="1"/>
</dbReference>
<evidence type="ECO:0000313" key="2">
    <source>
        <dbReference type="EMBL" id="AEM41153.1"/>
    </source>
</evidence>
<dbReference type="PATRIC" id="fig|759362.5.peg.1350"/>
<dbReference type="Proteomes" id="UP000000692">
    <property type="component" value="Chromosome"/>
</dbReference>
<dbReference type="PANTHER" id="PTHR48050:SF13">
    <property type="entry name" value="STEROL 3-BETA-GLUCOSYLTRANSFERASE UGT80A2"/>
    <property type="match status" value="1"/>
</dbReference>
<dbReference type="RefSeq" id="WP_014537814.1">
    <property type="nucleotide sequence ID" value="NC_017384.1"/>
</dbReference>